<keyword evidence="2" id="KW-1185">Reference proteome</keyword>
<reference evidence="1" key="2">
    <citation type="submission" date="2021-10" db="EMBL/GenBank/DDBJ databases">
        <authorList>
            <person name="Piombo E."/>
        </authorList>
    </citation>
    <scope>NUCLEOTIDE SEQUENCE</scope>
</reference>
<organism evidence="1 2">
    <name type="scientific">Clonostachys rosea f. rosea IK726</name>
    <dbReference type="NCBI Taxonomy" id="1349383"/>
    <lineage>
        <taxon>Eukaryota</taxon>
        <taxon>Fungi</taxon>
        <taxon>Dikarya</taxon>
        <taxon>Ascomycota</taxon>
        <taxon>Pezizomycotina</taxon>
        <taxon>Sordariomycetes</taxon>
        <taxon>Hypocreomycetidae</taxon>
        <taxon>Hypocreales</taxon>
        <taxon>Bionectriaceae</taxon>
        <taxon>Clonostachys</taxon>
    </lineage>
</organism>
<reference evidence="1" key="1">
    <citation type="submission" date="2020-04" db="EMBL/GenBank/DDBJ databases">
        <authorList>
            <person name="Broberg M."/>
        </authorList>
    </citation>
    <scope>NUCLEOTIDE SEQUENCE</scope>
</reference>
<sequence length="257" mass="29419">MSSDSELNNDDIISRWIDPVIRKPVFSRFTPDNLEQRTVAAAELFHARYYKTITAASKGFGVPYHRLRSRIQGHSAINSNGGLNTLLDEAQTKAVIIWAHRQILTGFHVRGRRLRQHVNAILRASGNKGTASKRWCNRFMKKHRTIFHLRKALSRDAKRKGVQKRAMLTSWFDCFKGYLQRNCVKKQNVWNFDETGFMIGYLEKGIFVWTFLDINQPVLTDSYDKVTITSIDCISAAGVVIPPFLIAPGVQIPVKWV</sequence>
<evidence type="ECO:0000313" key="2">
    <source>
        <dbReference type="Proteomes" id="UP000836387"/>
    </source>
</evidence>
<proteinExistence type="predicted"/>
<comment type="caution">
    <text evidence="1">The sequence shown here is derived from an EMBL/GenBank/DDBJ whole genome shotgun (WGS) entry which is preliminary data.</text>
</comment>
<name>A0ACA9TC76_BIOOC</name>
<accession>A0ACA9TC76</accession>
<gene>
    <name evidence="1" type="ORF">CRV2_00006956</name>
</gene>
<evidence type="ECO:0000313" key="1">
    <source>
        <dbReference type="EMBL" id="CAG9938530.1"/>
    </source>
</evidence>
<dbReference type="Proteomes" id="UP000836387">
    <property type="component" value="Unassembled WGS sequence"/>
</dbReference>
<dbReference type="EMBL" id="CADEHS020000003">
    <property type="protein sequence ID" value="CAG9938530.1"/>
    <property type="molecule type" value="Genomic_DNA"/>
</dbReference>
<protein>
    <submittedName>
        <fullName evidence="1">Uncharacterized protein</fullName>
    </submittedName>
</protein>